<dbReference type="GO" id="GO:0005886">
    <property type="term" value="C:plasma membrane"/>
    <property type="evidence" value="ECO:0007669"/>
    <property type="project" value="UniProtKB-SubCell"/>
</dbReference>
<evidence type="ECO:0000313" key="14">
    <source>
        <dbReference type="EMBL" id="BCO10680.1"/>
    </source>
</evidence>
<evidence type="ECO:0000256" key="10">
    <source>
        <dbReference type="ARBA" id="ARBA00023075"/>
    </source>
</evidence>
<dbReference type="GO" id="GO:0048038">
    <property type="term" value="F:quinone binding"/>
    <property type="evidence" value="ECO:0007669"/>
    <property type="project" value="UniProtKB-KW"/>
</dbReference>
<dbReference type="GO" id="GO:0005506">
    <property type="term" value="F:iron ion binding"/>
    <property type="evidence" value="ECO:0007669"/>
    <property type="project" value="UniProtKB-UniRule"/>
</dbReference>
<keyword evidence="9 12" id="KW-0520">NAD</keyword>
<dbReference type="EC" id="7.1.1.-" evidence="12"/>
<dbReference type="GO" id="GO:0051539">
    <property type="term" value="F:4 iron, 4 sulfur cluster binding"/>
    <property type="evidence" value="ECO:0007669"/>
    <property type="project" value="UniProtKB-KW"/>
</dbReference>
<evidence type="ECO:0000259" key="13">
    <source>
        <dbReference type="PROSITE" id="PS51379"/>
    </source>
</evidence>
<feature type="binding site" evidence="12">
    <location>
        <position position="74"/>
    </location>
    <ligand>
        <name>[4Fe-4S] cluster</name>
        <dbReference type="ChEBI" id="CHEBI:49883"/>
        <label>1</label>
    </ligand>
</feature>
<dbReference type="HAMAP" id="MF_01351">
    <property type="entry name" value="NDH1_NuoI"/>
    <property type="match status" value="1"/>
</dbReference>
<evidence type="ECO:0000256" key="9">
    <source>
        <dbReference type="ARBA" id="ARBA00023027"/>
    </source>
</evidence>
<keyword evidence="1 12" id="KW-1003">Cell membrane</keyword>
<comment type="catalytic activity">
    <reaction evidence="12">
        <text>a quinone + NADH + 5 H(+)(in) = a quinol + NAD(+) + 4 H(+)(out)</text>
        <dbReference type="Rhea" id="RHEA:57888"/>
        <dbReference type="ChEBI" id="CHEBI:15378"/>
        <dbReference type="ChEBI" id="CHEBI:24646"/>
        <dbReference type="ChEBI" id="CHEBI:57540"/>
        <dbReference type="ChEBI" id="CHEBI:57945"/>
        <dbReference type="ChEBI" id="CHEBI:132124"/>
    </reaction>
</comment>
<reference evidence="14" key="1">
    <citation type="submission" date="2020-12" db="EMBL/GenBank/DDBJ databases">
        <title>Desulfobium dissulfuricans gen. nov., sp. nov., a novel mesophilic, sulfate-reducing bacterium isolated from a deep-sea hydrothermal vent.</title>
        <authorList>
            <person name="Hashimoto Y."/>
            <person name="Tame A."/>
            <person name="Sawayama S."/>
            <person name="Miyazaki J."/>
            <person name="Takai K."/>
            <person name="Nakagawa S."/>
        </authorList>
    </citation>
    <scope>NUCLEOTIDE SEQUENCE</scope>
    <source>
        <strain evidence="14">GF1</strain>
    </source>
</reference>
<protein>
    <recommendedName>
        <fullName evidence="12">NADH-quinone oxidoreductase subunit I</fullName>
        <ecNumber evidence="12">7.1.1.-</ecNumber>
    </recommendedName>
    <alternativeName>
        <fullName evidence="12">NADH dehydrogenase I subunit I</fullName>
    </alternativeName>
    <alternativeName>
        <fullName evidence="12">NDH-1 subunit I</fullName>
    </alternativeName>
</protein>
<evidence type="ECO:0000256" key="12">
    <source>
        <dbReference type="HAMAP-Rule" id="MF_01351"/>
    </source>
</evidence>
<feature type="binding site" evidence="12">
    <location>
        <position position="106"/>
    </location>
    <ligand>
        <name>[4Fe-4S] cluster</name>
        <dbReference type="ChEBI" id="CHEBI:49883"/>
        <label>2</label>
    </ligand>
</feature>
<evidence type="ECO:0000256" key="5">
    <source>
        <dbReference type="ARBA" id="ARBA00022737"/>
    </source>
</evidence>
<dbReference type="InterPro" id="IPR017900">
    <property type="entry name" value="4Fe4S_Fe_S_CS"/>
</dbReference>
<dbReference type="PROSITE" id="PS00198">
    <property type="entry name" value="4FE4S_FER_1"/>
    <property type="match status" value="1"/>
</dbReference>
<comment type="function">
    <text evidence="12">NDH-1 shuttles electrons from NADH, via FMN and iron-sulfur (Fe-S) centers, to quinones in the respiratory chain. The immediate electron acceptor for the enzyme in this species is believed to be ubiquinone. Couples the redox reaction to proton translocation (for every two electrons transferred, four hydrogen ions are translocated across the cytoplasmic membrane), and thus conserves the redox energy in a proton gradient.</text>
</comment>
<evidence type="ECO:0000256" key="8">
    <source>
        <dbReference type="ARBA" id="ARBA00023014"/>
    </source>
</evidence>
<accession>A0A915U467</accession>
<dbReference type="RefSeq" id="WP_267927400.1">
    <property type="nucleotide sequence ID" value="NZ_AP024233.1"/>
</dbReference>
<feature type="binding site" evidence="12">
    <location>
        <position position="109"/>
    </location>
    <ligand>
        <name>[4Fe-4S] cluster</name>
        <dbReference type="ChEBI" id="CHEBI:49883"/>
        <label>2</label>
    </ligand>
</feature>
<comment type="subunit">
    <text evidence="12">NDH-1 is composed of 14 different subunits. Subunits NuoA, H, J, K, L, M, N constitute the membrane sector of the complex.</text>
</comment>
<dbReference type="InterPro" id="IPR010226">
    <property type="entry name" value="NADH_quinone_OxRdtase_chainI"/>
</dbReference>
<keyword evidence="7 12" id="KW-0408">Iron</keyword>
<keyword evidence="5" id="KW-0677">Repeat</keyword>
<feature type="binding site" evidence="12">
    <location>
        <position position="116"/>
    </location>
    <ligand>
        <name>[4Fe-4S] cluster</name>
        <dbReference type="ChEBI" id="CHEBI:49883"/>
        <label>1</label>
    </ligand>
</feature>
<dbReference type="SUPFAM" id="SSF54862">
    <property type="entry name" value="4Fe-4S ferredoxins"/>
    <property type="match status" value="1"/>
</dbReference>
<proteinExistence type="inferred from homology"/>
<gene>
    <name evidence="14" type="primary">nuoI_2</name>
    <name evidence="12" type="synonym">nuoI</name>
    <name evidence="14" type="ORF">GF1_30560</name>
</gene>
<dbReference type="Gene3D" id="3.30.70.3270">
    <property type="match status" value="1"/>
</dbReference>
<dbReference type="AlphaFoldDB" id="A0A915U467"/>
<dbReference type="Proteomes" id="UP001063350">
    <property type="component" value="Chromosome"/>
</dbReference>
<feature type="binding site" evidence="12">
    <location>
        <position position="71"/>
    </location>
    <ligand>
        <name>[4Fe-4S] cluster</name>
        <dbReference type="ChEBI" id="CHEBI:49883"/>
        <label>1</label>
    </ligand>
</feature>
<evidence type="ECO:0000256" key="11">
    <source>
        <dbReference type="ARBA" id="ARBA00023136"/>
    </source>
</evidence>
<evidence type="ECO:0000256" key="2">
    <source>
        <dbReference type="ARBA" id="ARBA00022485"/>
    </source>
</evidence>
<keyword evidence="11 12" id="KW-0472">Membrane</keyword>
<comment type="subcellular location">
    <subcellularLocation>
        <location evidence="12">Cell membrane</location>
        <topology evidence="12">Peripheral membrane protein</topology>
    </subcellularLocation>
</comment>
<evidence type="ECO:0000256" key="6">
    <source>
        <dbReference type="ARBA" id="ARBA00022967"/>
    </source>
</evidence>
<keyword evidence="2 12" id="KW-0004">4Fe-4S</keyword>
<dbReference type="Pfam" id="PF12838">
    <property type="entry name" value="Fer4_7"/>
    <property type="match status" value="1"/>
</dbReference>
<evidence type="ECO:0000256" key="1">
    <source>
        <dbReference type="ARBA" id="ARBA00022475"/>
    </source>
</evidence>
<dbReference type="PANTHER" id="PTHR10849">
    <property type="entry name" value="NADH DEHYDROGENASE UBIQUINONE IRON-SULFUR PROTEIN 8, MITOCHONDRIAL"/>
    <property type="match status" value="1"/>
</dbReference>
<dbReference type="EMBL" id="AP024233">
    <property type="protein sequence ID" value="BCO10680.1"/>
    <property type="molecule type" value="Genomic_DNA"/>
</dbReference>
<feature type="binding site" evidence="12">
    <location>
        <position position="112"/>
    </location>
    <ligand>
        <name>[4Fe-4S] cluster</name>
        <dbReference type="ChEBI" id="CHEBI:49883"/>
        <label>2</label>
    </ligand>
</feature>
<comment type="similarity">
    <text evidence="12">Belongs to the complex I 23 kDa subunit family.</text>
</comment>
<name>A0A915U467_9BACT</name>
<dbReference type="PANTHER" id="PTHR10849:SF24">
    <property type="entry name" value="NADH-QUINONE OXIDOREDUCTASE SUBUNIT I 2"/>
    <property type="match status" value="1"/>
</dbReference>
<evidence type="ECO:0000313" key="15">
    <source>
        <dbReference type="Proteomes" id="UP001063350"/>
    </source>
</evidence>
<sequence length="203" mass="23649">MRVQYDLKKSLFETVFLTELARGMMLTLKRLFSKPITRQYPDEKPPVALGFRGQHALVRDPRTGGSKCVACMRCATVCPSRCIHIRFHEEDGRRVVDSYDIEALRCVYCGYCEEVCPVNALVLTEVFDYCEYDRESLFFTKEDLLANWDRFLEDSGHREETYVNPFWRPRGLPESMLPAGKRLKVPDSWTEDGQVVGTRYRRS</sequence>
<feature type="domain" description="4Fe-4S ferredoxin-type" evidence="13">
    <location>
        <begin position="97"/>
        <end position="126"/>
    </location>
</feature>
<evidence type="ECO:0000256" key="7">
    <source>
        <dbReference type="ARBA" id="ARBA00023004"/>
    </source>
</evidence>
<keyword evidence="8 12" id="KW-0411">Iron-sulfur</keyword>
<dbReference type="NCBIfam" id="NF004538">
    <property type="entry name" value="PRK05888.1-4"/>
    <property type="match status" value="1"/>
</dbReference>
<organism evidence="14 15">
    <name type="scientific">Desulfolithobacter dissulfuricans</name>
    <dbReference type="NCBI Taxonomy" id="2795293"/>
    <lineage>
        <taxon>Bacteria</taxon>
        <taxon>Pseudomonadati</taxon>
        <taxon>Thermodesulfobacteriota</taxon>
        <taxon>Desulfobulbia</taxon>
        <taxon>Desulfobulbales</taxon>
        <taxon>Desulfobulbaceae</taxon>
        <taxon>Desulfolithobacter</taxon>
    </lineage>
</organism>
<keyword evidence="6 12" id="KW-1278">Translocase</keyword>
<dbReference type="NCBIfam" id="TIGR01971">
    <property type="entry name" value="NuoI"/>
    <property type="match status" value="1"/>
</dbReference>
<keyword evidence="15" id="KW-1185">Reference proteome</keyword>
<evidence type="ECO:0000256" key="3">
    <source>
        <dbReference type="ARBA" id="ARBA00022719"/>
    </source>
</evidence>
<dbReference type="GO" id="GO:0050136">
    <property type="term" value="F:NADH dehydrogenase (quinone) (non-electrogenic) activity"/>
    <property type="evidence" value="ECO:0007669"/>
    <property type="project" value="UniProtKB-UniRule"/>
</dbReference>
<feature type="domain" description="4Fe-4S ferredoxin-type" evidence="13">
    <location>
        <begin position="59"/>
        <end position="88"/>
    </location>
</feature>
<feature type="binding site" evidence="12">
    <location>
        <position position="68"/>
    </location>
    <ligand>
        <name>[4Fe-4S] cluster</name>
        <dbReference type="ChEBI" id="CHEBI:49883"/>
        <label>1</label>
    </ligand>
</feature>
<evidence type="ECO:0000256" key="4">
    <source>
        <dbReference type="ARBA" id="ARBA00022723"/>
    </source>
</evidence>
<comment type="cofactor">
    <cofactor evidence="12">
        <name>[4Fe-4S] cluster</name>
        <dbReference type="ChEBI" id="CHEBI:49883"/>
    </cofactor>
    <text evidence="12">Binds 2 [4Fe-4S] clusters per subunit.</text>
</comment>
<keyword evidence="3 12" id="KW-0874">Quinone</keyword>
<keyword evidence="10 12" id="KW-0830">Ubiquinone</keyword>
<dbReference type="InterPro" id="IPR017896">
    <property type="entry name" value="4Fe4S_Fe-S-bd"/>
</dbReference>
<feature type="binding site" evidence="12">
    <location>
        <position position="78"/>
    </location>
    <ligand>
        <name>[4Fe-4S] cluster</name>
        <dbReference type="ChEBI" id="CHEBI:49883"/>
        <label>2</label>
    </ligand>
</feature>
<dbReference type="PROSITE" id="PS51379">
    <property type="entry name" value="4FE4S_FER_2"/>
    <property type="match status" value="2"/>
</dbReference>
<dbReference type="KEGG" id="ddu:GF1_30560"/>
<keyword evidence="4 12" id="KW-0479">Metal-binding</keyword>